<keyword evidence="1" id="KW-0175">Coiled coil</keyword>
<sequence length="76" mass="8883">MHHRPSNGSLSHEEDLVKVVELQEVLDKQSREHSQMKERLTALSAHVTELEEDLDMARKDLLKCEDVNMKLQWDVC</sequence>
<proteinExistence type="predicted"/>
<keyword evidence="4" id="KW-1185">Reference proteome</keyword>
<dbReference type="InterPro" id="IPR057892">
    <property type="entry name" value="LIP-1_CC2"/>
</dbReference>
<feature type="domain" description="Liprin-alpha CC2" evidence="2">
    <location>
        <begin position="17"/>
        <end position="75"/>
    </location>
</feature>
<dbReference type="Pfam" id="PF25526">
    <property type="entry name" value="LIP-1"/>
    <property type="match status" value="1"/>
</dbReference>
<evidence type="ECO:0000313" key="4">
    <source>
        <dbReference type="Proteomes" id="UP000322234"/>
    </source>
</evidence>
<reference evidence="3" key="1">
    <citation type="submission" date="2019-10" db="EMBL/GenBank/DDBJ databases">
        <title>The sequence and de novo assembly of the wild yak genome.</title>
        <authorList>
            <person name="Liu Y."/>
        </authorList>
    </citation>
    <scope>NUCLEOTIDE SEQUENCE [LARGE SCALE GENOMIC DNA]</scope>
    <source>
        <strain evidence="3">WY2019</strain>
    </source>
</reference>
<comment type="caution">
    <text evidence="3">The sequence shown here is derived from an EMBL/GenBank/DDBJ whole genome shotgun (WGS) entry which is preliminary data.</text>
</comment>
<dbReference type="EMBL" id="VBQZ03020970">
    <property type="protein sequence ID" value="MXR00176.1"/>
    <property type="molecule type" value="Genomic_DNA"/>
</dbReference>
<feature type="coiled-coil region" evidence="1">
    <location>
        <begin position="19"/>
        <end position="67"/>
    </location>
</feature>
<name>A0A6B0SGE0_9CETA</name>
<evidence type="ECO:0000259" key="2">
    <source>
        <dbReference type="Pfam" id="PF25526"/>
    </source>
</evidence>
<accession>A0A6B0SGE0</accession>
<evidence type="ECO:0000256" key="1">
    <source>
        <dbReference type="SAM" id="Coils"/>
    </source>
</evidence>
<dbReference type="Proteomes" id="UP000322234">
    <property type="component" value="Unassembled WGS sequence"/>
</dbReference>
<dbReference type="AlphaFoldDB" id="A0A6B0SGE0"/>
<evidence type="ECO:0000313" key="3">
    <source>
        <dbReference type="EMBL" id="MXR00176.1"/>
    </source>
</evidence>
<gene>
    <name evidence="3" type="ORF">E5288_WYG004726</name>
</gene>
<organism evidence="3 4">
    <name type="scientific">Bos mutus</name>
    <name type="common">wild yak</name>
    <dbReference type="NCBI Taxonomy" id="72004"/>
    <lineage>
        <taxon>Eukaryota</taxon>
        <taxon>Metazoa</taxon>
        <taxon>Chordata</taxon>
        <taxon>Craniata</taxon>
        <taxon>Vertebrata</taxon>
        <taxon>Euteleostomi</taxon>
        <taxon>Mammalia</taxon>
        <taxon>Eutheria</taxon>
        <taxon>Laurasiatheria</taxon>
        <taxon>Artiodactyla</taxon>
        <taxon>Ruminantia</taxon>
        <taxon>Pecora</taxon>
        <taxon>Bovidae</taxon>
        <taxon>Bovinae</taxon>
        <taxon>Bos</taxon>
    </lineage>
</organism>
<protein>
    <recommendedName>
        <fullName evidence="2">Liprin-alpha CC2 domain-containing protein</fullName>
    </recommendedName>
</protein>